<feature type="non-terminal residue" evidence="1">
    <location>
        <position position="1"/>
    </location>
</feature>
<sequence length="39" mass="4276">NGISAELTTDVLVELNLRNIGEEKAEPPVIARDFVDEHA</sequence>
<dbReference type="EMBL" id="JAAYSN010000331">
    <property type="protein sequence ID" value="NLP40392.1"/>
    <property type="molecule type" value="Genomic_DNA"/>
</dbReference>
<comment type="caution">
    <text evidence="1">The sequence shown here is derived from an EMBL/GenBank/DDBJ whole genome shotgun (WGS) entry which is preliminary data.</text>
</comment>
<reference evidence="1 2" key="1">
    <citation type="journal article" date="2020" name="Biotechnol. Biofuels">
        <title>New insights from the biogas microbiome by comprehensive genome-resolved metagenomics of nearly 1600 species originating from multiple anaerobic digesters.</title>
        <authorList>
            <person name="Campanaro S."/>
            <person name="Treu L."/>
            <person name="Rodriguez-R L.M."/>
            <person name="Kovalovszki A."/>
            <person name="Ziels R.M."/>
            <person name="Maus I."/>
            <person name="Zhu X."/>
            <person name="Kougias P.G."/>
            <person name="Basile A."/>
            <person name="Luo G."/>
            <person name="Schluter A."/>
            <person name="Konstantinidis K.T."/>
            <person name="Angelidaki I."/>
        </authorList>
    </citation>
    <scope>NUCLEOTIDE SEQUENCE [LARGE SCALE GENOMIC DNA]</scope>
    <source>
        <strain evidence="1">AS23ysBPME_344</strain>
    </source>
</reference>
<evidence type="ECO:0000313" key="1">
    <source>
        <dbReference type="EMBL" id="NLP40392.1"/>
    </source>
</evidence>
<proteinExistence type="predicted"/>
<protein>
    <submittedName>
        <fullName evidence="1">ABC transporter substrate-binding protein</fullName>
    </submittedName>
</protein>
<evidence type="ECO:0000313" key="2">
    <source>
        <dbReference type="Proteomes" id="UP000568696"/>
    </source>
</evidence>
<name>A0A7X8MXQ8_9CORY</name>
<organism evidence="1 2">
    <name type="scientific">Corynebacterium pollutisoli</name>
    <dbReference type="NCBI Taxonomy" id="1610489"/>
    <lineage>
        <taxon>Bacteria</taxon>
        <taxon>Bacillati</taxon>
        <taxon>Actinomycetota</taxon>
        <taxon>Actinomycetes</taxon>
        <taxon>Mycobacteriales</taxon>
        <taxon>Corynebacteriaceae</taxon>
        <taxon>Corynebacterium</taxon>
    </lineage>
</organism>
<dbReference type="Proteomes" id="UP000568696">
    <property type="component" value="Unassembled WGS sequence"/>
</dbReference>
<gene>
    <name evidence="1" type="ORF">GX356_11905</name>
</gene>
<dbReference type="AlphaFoldDB" id="A0A7X8MXQ8"/>
<accession>A0A7X8MXQ8</accession>